<comment type="caution">
    <text evidence="2">The sequence shown here is derived from an EMBL/GenBank/DDBJ whole genome shotgun (WGS) entry which is preliminary data.</text>
</comment>
<evidence type="ECO:0000313" key="3">
    <source>
        <dbReference type="Proteomes" id="UP000054937"/>
    </source>
</evidence>
<evidence type="ECO:0000313" key="2">
    <source>
        <dbReference type="EMBL" id="KRX01626.1"/>
    </source>
</evidence>
<feature type="region of interest" description="Disordered" evidence="1">
    <location>
        <begin position="367"/>
        <end position="386"/>
    </location>
</feature>
<gene>
    <name evidence="2" type="ORF">PPERSA_00333</name>
</gene>
<dbReference type="AlphaFoldDB" id="A0A0V0QHN9"/>
<proteinExistence type="predicted"/>
<sequence length="441" mass="52351">MRQQQPNDKNETPFYFQKKIQENKSLSTQQFEQKSINLANMIINQKLQTRRWAPYQDNELDEKFTTDDFGNIIPTKVNENQHKKFLSAMKIQLLEEQKHLAYNTGVQDCLKNIQKKEIKKHRKYEKEQDYKNKYNLKMYNAPCDGIKPGQDKGYMSKTKASTQNETFSYATFKYVDNNTVKEDIKKDNQFRHTMKIQQQMINKFYNTQLNQGQYYCQKTGKFRSVSQNQSILGNIPTLYGGSQIEQSMVDTNGSNSIRNSQVTNQDKINNDKIKQSNQVNNNLKKSDQIQIRPLSTVNKFNSYKNITSQFSETQRNANKSGRSLSYKDGFLPILNQDLLSTNIQDEKQPKVMEFKNLRMTYQQKQLKSLNKQKQQNKKNKHKKYKEQDINNISNFIQEYDNWKNSFDDDYKHYKYLKPQDIIPTQHQENQTTQDQFIFQNQ</sequence>
<dbReference type="Proteomes" id="UP000054937">
    <property type="component" value="Unassembled WGS sequence"/>
</dbReference>
<name>A0A0V0QHN9_PSEPJ</name>
<organism evidence="2 3">
    <name type="scientific">Pseudocohnilembus persalinus</name>
    <name type="common">Ciliate</name>
    <dbReference type="NCBI Taxonomy" id="266149"/>
    <lineage>
        <taxon>Eukaryota</taxon>
        <taxon>Sar</taxon>
        <taxon>Alveolata</taxon>
        <taxon>Ciliophora</taxon>
        <taxon>Intramacronucleata</taxon>
        <taxon>Oligohymenophorea</taxon>
        <taxon>Scuticociliatia</taxon>
        <taxon>Philasterida</taxon>
        <taxon>Pseudocohnilembidae</taxon>
        <taxon>Pseudocohnilembus</taxon>
    </lineage>
</organism>
<reference evidence="2 3" key="1">
    <citation type="journal article" date="2015" name="Sci. Rep.">
        <title>Genome of the facultative scuticociliatosis pathogen Pseudocohnilembus persalinus provides insight into its virulence through horizontal gene transfer.</title>
        <authorList>
            <person name="Xiong J."/>
            <person name="Wang G."/>
            <person name="Cheng J."/>
            <person name="Tian M."/>
            <person name="Pan X."/>
            <person name="Warren A."/>
            <person name="Jiang C."/>
            <person name="Yuan D."/>
            <person name="Miao W."/>
        </authorList>
    </citation>
    <scope>NUCLEOTIDE SEQUENCE [LARGE SCALE GENOMIC DNA]</scope>
    <source>
        <strain evidence="2">36N120E</strain>
    </source>
</reference>
<dbReference type="InParanoid" id="A0A0V0QHN9"/>
<protein>
    <submittedName>
        <fullName evidence="2">Uncharacterized protein</fullName>
    </submittedName>
</protein>
<feature type="compositionally biased region" description="Basic residues" evidence="1">
    <location>
        <begin position="374"/>
        <end position="384"/>
    </location>
</feature>
<dbReference type="EMBL" id="LDAU01000169">
    <property type="protein sequence ID" value="KRX01626.1"/>
    <property type="molecule type" value="Genomic_DNA"/>
</dbReference>
<keyword evidence="3" id="KW-1185">Reference proteome</keyword>
<accession>A0A0V0QHN9</accession>
<evidence type="ECO:0000256" key="1">
    <source>
        <dbReference type="SAM" id="MobiDB-lite"/>
    </source>
</evidence>